<keyword evidence="2" id="KW-1185">Reference proteome</keyword>
<dbReference type="Pfam" id="PF10013">
    <property type="entry name" value="DUF2256"/>
    <property type="match status" value="1"/>
</dbReference>
<evidence type="ECO:0008006" key="3">
    <source>
        <dbReference type="Google" id="ProtNLM"/>
    </source>
</evidence>
<organism evidence="1 2">
    <name type="scientific">Pseudoprimorskyibacter insulae</name>
    <dbReference type="NCBI Taxonomy" id="1695997"/>
    <lineage>
        <taxon>Bacteria</taxon>
        <taxon>Pseudomonadati</taxon>
        <taxon>Pseudomonadota</taxon>
        <taxon>Alphaproteobacteria</taxon>
        <taxon>Rhodobacterales</taxon>
        <taxon>Paracoccaceae</taxon>
        <taxon>Pseudoprimorskyibacter</taxon>
    </lineage>
</organism>
<dbReference type="Proteomes" id="UP000244904">
    <property type="component" value="Unassembled WGS sequence"/>
</dbReference>
<dbReference type="InterPro" id="IPR017136">
    <property type="entry name" value="UCP037205"/>
</dbReference>
<gene>
    <name evidence="1" type="ORF">PRI8871_02405</name>
</gene>
<dbReference type="EMBL" id="OMOJ01000004">
    <property type="protein sequence ID" value="SPF80595.1"/>
    <property type="molecule type" value="Genomic_DNA"/>
</dbReference>
<protein>
    <recommendedName>
        <fullName evidence="3">DUF2256 domain-containing protein</fullName>
    </recommendedName>
</protein>
<dbReference type="PANTHER" id="PTHR37463:SF1">
    <property type="entry name" value="DUF2256 DOMAIN-CONTAINING PROTEIN"/>
    <property type="match status" value="1"/>
</dbReference>
<dbReference type="RefSeq" id="WP_108886439.1">
    <property type="nucleotide sequence ID" value="NZ_OMOJ01000004.1"/>
</dbReference>
<accession>A0A2R8AX11</accession>
<dbReference type="AlphaFoldDB" id="A0A2R8AX11"/>
<name>A0A2R8AX11_9RHOB</name>
<dbReference type="PANTHER" id="PTHR37463">
    <property type="entry name" value="GSL3115 PROTEIN"/>
    <property type="match status" value="1"/>
</dbReference>
<sequence length="62" mass="7198">MPKGIAKSDLPTKICPVCNRPFAWRRKWARDWEAVIYCSDRCRRTGKPALLQKAASRTDIKH</sequence>
<proteinExistence type="predicted"/>
<evidence type="ECO:0000313" key="1">
    <source>
        <dbReference type="EMBL" id="SPF80595.1"/>
    </source>
</evidence>
<reference evidence="2" key="1">
    <citation type="submission" date="2018-03" db="EMBL/GenBank/DDBJ databases">
        <authorList>
            <person name="Rodrigo-Torres L."/>
            <person name="Arahal R. D."/>
            <person name="Lucena T."/>
        </authorList>
    </citation>
    <scope>NUCLEOTIDE SEQUENCE [LARGE SCALE GENOMIC DNA]</scope>
    <source>
        <strain evidence="2">CECT 8871</strain>
    </source>
</reference>
<evidence type="ECO:0000313" key="2">
    <source>
        <dbReference type="Proteomes" id="UP000244904"/>
    </source>
</evidence>
<dbReference type="OrthoDB" id="27194at2"/>